<dbReference type="InterPro" id="IPR051744">
    <property type="entry name" value="AP2_assoc_SerThr_kinase"/>
</dbReference>
<feature type="region of interest" description="Disordered" evidence="1">
    <location>
        <begin position="612"/>
        <end position="717"/>
    </location>
</feature>
<feature type="compositionally biased region" description="Basic and acidic residues" evidence="1">
    <location>
        <begin position="544"/>
        <end position="556"/>
    </location>
</feature>
<protein>
    <submittedName>
        <fullName evidence="3">AAK1 protein</fullName>
    </submittedName>
</protein>
<dbReference type="Proteomes" id="UP000838412">
    <property type="component" value="Chromosome 15"/>
</dbReference>
<evidence type="ECO:0000313" key="4">
    <source>
        <dbReference type="Proteomes" id="UP000838412"/>
    </source>
</evidence>
<feature type="compositionally biased region" description="Basic and acidic residues" evidence="1">
    <location>
        <begin position="775"/>
        <end position="797"/>
    </location>
</feature>
<feature type="region of interest" description="Disordered" evidence="1">
    <location>
        <begin position="736"/>
        <end position="903"/>
    </location>
</feature>
<dbReference type="GO" id="GO:0005524">
    <property type="term" value="F:ATP binding"/>
    <property type="evidence" value="ECO:0007669"/>
    <property type="project" value="InterPro"/>
</dbReference>
<feature type="region of interest" description="Disordered" evidence="1">
    <location>
        <begin position="1437"/>
        <end position="1478"/>
    </location>
</feature>
<feature type="domain" description="Protein kinase" evidence="2">
    <location>
        <begin position="42"/>
        <end position="306"/>
    </location>
</feature>
<feature type="region of interest" description="Disordered" evidence="1">
    <location>
        <begin position="544"/>
        <end position="590"/>
    </location>
</feature>
<proteinExistence type="predicted"/>
<feature type="compositionally biased region" description="Basic and acidic residues" evidence="1">
    <location>
        <begin position="612"/>
        <end position="621"/>
    </location>
</feature>
<evidence type="ECO:0000259" key="2">
    <source>
        <dbReference type="PROSITE" id="PS50011"/>
    </source>
</evidence>
<feature type="compositionally biased region" description="Low complexity" evidence="1">
    <location>
        <begin position="838"/>
        <end position="855"/>
    </location>
</feature>
<feature type="compositionally biased region" description="Low complexity" evidence="1">
    <location>
        <begin position="765"/>
        <end position="774"/>
    </location>
</feature>
<accession>A0A8K0EBJ9</accession>
<sequence>MKKIEKYSERFTEKLSQISSQVQKPKSKKYEGKLFVVGQHHVMVEDVIAEGGFAIVFRVSTQTGRRFGLKRMFVNNEHDLSIYKREITILKQLNGHKNIVPYVDSSITKSSSGVWEILILMDFCRTAVIKEMNDRLPAGFMEAEVLKIFCDMCEAVSRLHHCQTPLIHRDLKVENILWHDNGNYVLCDFGSATAKFTNPQEVGVGPVEEEIKKYTTLSYRAPEMVDLYSNKTITTKADIWALGCLLYKLCFFSLPFGESSIAIQDGHFTIPDGSKYSKELHSLIRYMLEVDPEIRPNIWQVSYVAFKLAGKSCPIQNLRNAPTPCKLPIPMTESEHKAKQKANRTRATPQATPHGTSITPRERPRGGGMTNLSLPIETSITPRKRPTPSATPTAEIGITLQPPTPTTSAQQAVASQAQAQAAQQSQVPQTSQTSMTEDAQPPPSAGAAEDSLVSLEALVQVEEPSLLVDEPLVKLGDSLVQIDEPLVQIDEPLVEVGDLVQLEKDLGLVDKPVVKKEKPTVKHEDPLASLSKDLGLVDKPVAKKEKPLAKKKREDPLASLDPLFAKDKEEDKTDKGKEKEESPNACLISSSLETSDKEVCVNESNVFQARKDLFPDTDAFKVPEAPGAKGPAPDPPAIDTTLVSIGSPTSSPQQKSSHRRNVSDTSAISVGSKDDPFKIFMEDSNTLNPEAGADAEKLRSKSAGSSPVHTPQTSPKFWVLPRTRNPFCVVVRTSFPRSVKKRTTPNHTPPSSPKLELSSWNPFLESGSGNTSSTSEDKLLQEFDMLGKRAKSETKDCDDSEMNCNKAASPEGIAADMLILDPTTNPFLMPDQPDADLSANGSSSSRASSSSPSSPQDLDLTSTNPFLTPDVTAAGGRSRHSSDSGEKKKRQAPQPPVNQPAEDMFGATPFEQVIHPATDEFGCTPFAPDQGASRDPFGARPFVLSQEEAGTEASGAEGYQNLSKAAYRRHRSSHSEGSDASSGSVDGRENVLGVAPLLTGVNGYLTSVGEGRIEVTCWRRMAAAQTLATVPQVQVWSHCTGSEDGSSGRQSLTSSDEEDMIEGAHFGGEVGSYRDHEHDEFSELIFRVPPTAQEVEESIMSGTLTPPTSPQSDKDEIDLVAEAQLVDIEGGRNLSVGSNSSDVFSKAPFFLMNENEKPRIQTIHQREQLDVFGNAPFGERKILTPPGSPPTGQAAPVAGAASSDVFGAEPFSAVTAKYELTRKKSAGASPGKMRRQRRDSSGSGRNLHTVSTAGGIRKNSPKSKRSHLKVSPKTRRGSSGGRRSRDSSTGSSAKSSPGDRRKGSDSSLDMFGAKPFNPLDRRSRPLGNRLTAKVSPSDAPSKLAFEDDFSNLRGAAGPARREDNFGFVPFDTVIANVQAGGDNTERGDLFGSAPFETKEYGPDDLAVGPHVYENMAAYAAEDGPPVRVVTLGSGTQSAFSAPKKQRKLPTTPQCKPFDVSKRGPLPPRIQRFGTGMGS</sequence>
<keyword evidence="4" id="KW-1185">Reference proteome</keyword>
<feature type="compositionally biased region" description="Basic residues" evidence="1">
    <location>
        <begin position="1259"/>
        <end position="1276"/>
    </location>
</feature>
<dbReference type="FunFam" id="1.10.510.10:FF:000860">
    <property type="entry name" value="Serine/threonine-protein kinase ENV7"/>
    <property type="match status" value="1"/>
</dbReference>
<dbReference type="Pfam" id="PF00069">
    <property type="entry name" value="Pkinase"/>
    <property type="match status" value="1"/>
</dbReference>
<reference evidence="3" key="1">
    <citation type="submission" date="2022-01" db="EMBL/GenBank/DDBJ databases">
        <authorList>
            <person name="Braso-Vives M."/>
        </authorList>
    </citation>
    <scope>NUCLEOTIDE SEQUENCE</scope>
</reference>
<dbReference type="SMART" id="SM00220">
    <property type="entry name" value="S_TKc"/>
    <property type="match status" value="1"/>
</dbReference>
<feature type="compositionally biased region" description="Basic and acidic residues" evidence="1">
    <location>
        <begin position="564"/>
        <end position="582"/>
    </location>
</feature>
<dbReference type="GO" id="GO:0004672">
    <property type="term" value="F:protein kinase activity"/>
    <property type="evidence" value="ECO:0007669"/>
    <property type="project" value="InterPro"/>
</dbReference>
<dbReference type="InterPro" id="IPR011009">
    <property type="entry name" value="Kinase-like_dom_sf"/>
</dbReference>
<dbReference type="CDD" id="cd14037">
    <property type="entry name" value="STKc_NAK_like"/>
    <property type="match status" value="1"/>
</dbReference>
<feature type="compositionally biased region" description="Polar residues" evidence="1">
    <location>
        <begin position="641"/>
        <end position="655"/>
    </location>
</feature>
<feature type="compositionally biased region" description="Basic and acidic residues" evidence="1">
    <location>
        <begin position="672"/>
        <end position="681"/>
    </location>
</feature>
<feature type="compositionally biased region" description="Polar residues" evidence="1">
    <location>
        <begin position="345"/>
        <end position="359"/>
    </location>
</feature>
<dbReference type="PANTHER" id="PTHR47907">
    <property type="entry name" value="PROTEIN KINASE DOMAIN-CONTAINING PROTEIN"/>
    <property type="match status" value="1"/>
</dbReference>
<gene>
    <name evidence="3" type="primary">AAK1</name>
    <name evidence="3" type="ORF">BLAG_LOCUS8828</name>
</gene>
<dbReference type="SUPFAM" id="SSF56112">
    <property type="entry name" value="Protein kinase-like (PK-like)"/>
    <property type="match status" value="1"/>
</dbReference>
<dbReference type="OrthoDB" id="2018507at2759"/>
<dbReference type="Gene3D" id="1.10.510.10">
    <property type="entry name" value="Transferase(Phosphotransferase) domain 1"/>
    <property type="match status" value="1"/>
</dbReference>
<dbReference type="PANTHER" id="PTHR47907:SF5">
    <property type="entry name" value="AP2 ASSOCIATED KINASE 1"/>
    <property type="match status" value="1"/>
</dbReference>
<feature type="region of interest" description="Disordered" evidence="1">
    <location>
        <begin position="1175"/>
        <end position="1198"/>
    </location>
</feature>
<feature type="region of interest" description="Disordered" evidence="1">
    <location>
        <begin position="919"/>
        <end position="938"/>
    </location>
</feature>
<evidence type="ECO:0000313" key="3">
    <source>
        <dbReference type="EMBL" id="CAH1247029.1"/>
    </source>
</evidence>
<feature type="region of interest" description="Disordered" evidence="1">
    <location>
        <begin position="964"/>
        <end position="987"/>
    </location>
</feature>
<feature type="region of interest" description="Disordered" evidence="1">
    <location>
        <begin position="326"/>
        <end position="449"/>
    </location>
</feature>
<feature type="compositionally biased region" description="Low complexity" evidence="1">
    <location>
        <begin position="1287"/>
        <end position="1296"/>
    </location>
</feature>
<dbReference type="InterPro" id="IPR000719">
    <property type="entry name" value="Prot_kinase_dom"/>
</dbReference>
<organism evidence="3 4">
    <name type="scientific">Branchiostoma lanceolatum</name>
    <name type="common">Common lancelet</name>
    <name type="synonym">Amphioxus lanceolatum</name>
    <dbReference type="NCBI Taxonomy" id="7740"/>
    <lineage>
        <taxon>Eukaryota</taxon>
        <taxon>Metazoa</taxon>
        <taxon>Chordata</taxon>
        <taxon>Cephalochordata</taxon>
        <taxon>Leptocardii</taxon>
        <taxon>Amphioxiformes</taxon>
        <taxon>Branchiostomatidae</taxon>
        <taxon>Branchiostoma</taxon>
    </lineage>
</organism>
<evidence type="ECO:0000256" key="1">
    <source>
        <dbReference type="SAM" id="MobiDB-lite"/>
    </source>
</evidence>
<name>A0A8K0EBJ9_BRALA</name>
<dbReference type="PROSITE" id="PS50011">
    <property type="entry name" value="PROTEIN_KINASE_DOM"/>
    <property type="match status" value="1"/>
</dbReference>
<feature type="compositionally biased region" description="Low complexity" evidence="1">
    <location>
        <begin position="406"/>
        <end position="434"/>
    </location>
</feature>
<feature type="compositionally biased region" description="Polar residues" evidence="1">
    <location>
        <begin position="702"/>
        <end position="715"/>
    </location>
</feature>
<dbReference type="EMBL" id="OV696700">
    <property type="protein sequence ID" value="CAH1247029.1"/>
    <property type="molecule type" value="Genomic_DNA"/>
</dbReference>
<feature type="compositionally biased region" description="Polar residues" evidence="1">
    <location>
        <begin position="370"/>
        <end position="381"/>
    </location>
</feature>
<feature type="region of interest" description="Disordered" evidence="1">
    <location>
        <begin position="1223"/>
        <end position="1343"/>
    </location>
</feature>